<sequence length="155" mass="15992">MRTENALEARATDTIGPLRIRLLAAASAKQAVVVLGGDADAPAFHVFTVADVMGALAGLTGGTSLTEALDLSGRPPVAAVSLRTATDADVGRPVVENGRLLGVVAGEVLRAESTEDEMGRTMTPPASTPADTAAEPADKPRRRWGFLSRSGSRDD</sequence>
<accession>A0A938YMS5</accession>
<dbReference type="AlphaFoldDB" id="A0A938YMS5"/>
<keyword evidence="3" id="KW-1185">Reference proteome</keyword>
<proteinExistence type="predicted"/>
<feature type="compositionally biased region" description="Low complexity" evidence="1">
    <location>
        <begin position="121"/>
        <end position="135"/>
    </location>
</feature>
<evidence type="ECO:0000256" key="1">
    <source>
        <dbReference type="SAM" id="MobiDB-lite"/>
    </source>
</evidence>
<dbReference type="EMBL" id="JAERWL010000011">
    <property type="protein sequence ID" value="MBM9477558.1"/>
    <property type="molecule type" value="Genomic_DNA"/>
</dbReference>
<feature type="region of interest" description="Disordered" evidence="1">
    <location>
        <begin position="111"/>
        <end position="155"/>
    </location>
</feature>
<evidence type="ECO:0000313" key="2">
    <source>
        <dbReference type="EMBL" id="MBM9477558.1"/>
    </source>
</evidence>
<comment type="caution">
    <text evidence="2">The sequence shown here is derived from an EMBL/GenBank/DDBJ whole genome shotgun (WGS) entry which is preliminary data.</text>
</comment>
<name>A0A938YMS5_9ACTN</name>
<dbReference type="RefSeq" id="WP_205257682.1">
    <property type="nucleotide sequence ID" value="NZ_BAAAPV010000005.1"/>
</dbReference>
<gene>
    <name evidence="2" type="ORF">JL107_13995</name>
</gene>
<evidence type="ECO:0008006" key="4">
    <source>
        <dbReference type="Google" id="ProtNLM"/>
    </source>
</evidence>
<organism evidence="2 3">
    <name type="scientific">Nakamurella flavida</name>
    <dbReference type="NCBI Taxonomy" id="363630"/>
    <lineage>
        <taxon>Bacteria</taxon>
        <taxon>Bacillati</taxon>
        <taxon>Actinomycetota</taxon>
        <taxon>Actinomycetes</taxon>
        <taxon>Nakamurellales</taxon>
        <taxon>Nakamurellaceae</taxon>
        <taxon>Nakamurella</taxon>
    </lineage>
</organism>
<protein>
    <recommendedName>
        <fullName evidence="4">CBS domain-containing protein</fullName>
    </recommendedName>
</protein>
<evidence type="ECO:0000313" key="3">
    <source>
        <dbReference type="Proteomes" id="UP000663801"/>
    </source>
</evidence>
<reference evidence="2" key="1">
    <citation type="submission" date="2021-01" db="EMBL/GenBank/DDBJ databases">
        <title>KCTC 19127 draft genome.</title>
        <authorList>
            <person name="An D."/>
        </authorList>
    </citation>
    <scope>NUCLEOTIDE SEQUENCE</scope>
    <source>
        <strain evidence="2">KCTC 19127</strain>
    </source>
</reference>
<dbReference type="Proteomes" id="UP000663801">
    <property type="component" value="Unassembled WGS sequence"/>
</dbReference>